<proteinExistence type="predicted"/>
<keyword evidence="1" id="KW-0732">Signal</keyword>
<dbReference type="RefSeq" id="WP_120274854.1">
    <property type="nucleotide sequence ID" value="NZ_RAPN01000003.1"/>
</dbReference>
<accession>A0A419VX78</accession>
<comment type="caution">
    <text evidence="2">The sequence shown here is derived from an EMBL/GenBank/DDBJ whole genome shotgun (WGS) entry which is preliminary data.</text>
</comment>
<organism evidence="2 3">
    <name type="scientific">Mangrovibacterium diazotrophicum</name>
    <dbReference type="NCBI Taxonomy" id="1261403"/>
    <lineage>
        <taxon>Bacteria</taxon>
        <taxon>Pseudomonadati</taxon>
        <taxon>Bacteroidota</taxon>
        <taxon>Bacteroidia</taxon>
        <taxon>Marinilabiliales</taxon>
        <taxon>Prolixibacteraceae</taxon>
        <taxon>Mangrovibacterium</taxon>
    </lineage>
</organism>
<dbReference type="AlphaFoldDB" id="A0A419VX78"/>
<evidence type="ECO:0000256" key="1">
    <source>
        <dbReference type="SAM" id="SignalP"/>
    </source>
</evidence>
<name>A0A419VX78_9BACT</name>
<reference evidence="2 3" key="1">
    <citation type="submission" date="2018-09" db="EMBL/GenBank/DDBJ databases">
        <title>Genomic Encyclopedia of Archaeal and Bacterial Type Strains, Phase II (KMG-II): from individual species to whole genera.</title>
        <authorList>
            <person name="Goeker M."/>
        </authorList>
    </citation>
    <scope>NUCLEOTIDE SEQUENCE [LARGE SCALE GENOMIC DNA]</scope>
    <source>
        <strain evidence="2 3">DSM 27148</strain>
    </source>
</reference>
<feature type="chain" id="PRO_5019380745" description="Sensor of ECF-type sigma factor" evidence="1">
    <location>
        <begin position="20"/>
        <end position="153"/>
    </location>
</feature>
<keyword evidence="3" id="KW-1185">Reference proteome</keyword>
<evidence type="ECO:0000313" key="3">
    <source>
        <dbReference type="Proteomes" id="UP000283387"/>
    </source>
</evidence>
<dbReference type="EMBL" id="RAPN01000003">
    <property type="protein sequence ID" value="RKD87835.1"/>
    <property type="molecule type" value="Genomic_DNA"/>
</dbReference>
<evidence type="ECO:0008006" key="4">
    <source>
        <dbReference type="Google" id="ProtNLM"/>
    </source>
</evidence>
<protein>
    <recommendedName>
        <fullName evidence="4">Sensor of ECF-type sigma factor</fullName>
    </recommendedName>
</protein>
<evidence type="ECO:0000313" key="2">
    <source>
        <dbReference type="EMBL" id="RKD87835.1"/>
    </source>
</evidence>
<gene>
    <name evidence="2" type="ORF">BC643_3842</name>
</gene>
<feature type="signal peptide" evidence="1">
    <location>
        <begin position="1"/>
        <end position="19"/>
    </location>
</feature>
<dbReference type="OrthoDB" id="675330at2"/>
<sequence length="153" mass="18387">MKNLAIALLLCLLSLGSFAQPHKDKQEDWELYKAKRVSYMTEKMQLTPEEAQKFWPIYNEFDKARWECHEKRRSLEREVKDNYSSISEADSKKMNEEIVGLYLKESQLVKTYNDQFLKVLPAKKVILVGPTEDEFRFKMIREFRQKREEEDKK</sequence>
<dbReference type="Proteomes" id="UP000283387">
    <property type="component" value="Unassembled WGS sequence"/>
</dbReference>